<dbReference type="Proteomes" id="UP000609323">
    <property type="component" value="Unassembled WGS sequence"/>
</dbReference>
<accession>A0ABQ1GJV1</accession>
<dbReference type="Pfam" id="PF00293">
    <property type="entry name" value="NUDIX"/>
    <property type="match status" value="1"/>
</dbReference>
<proteinExistence type="predicted"/>
<sequence length="63" mass="6892">MQLPVNLVTAGGMVVNNQDEVLLVKTHRGGWVFPGGQIEVGENVMDGGQPMRVTTVLKRYLLK</sequence>
<name>A0ABQ1GJV1_9BACL</name>
<dbReference type="RefSeq" id="WP_308420954.1">
    <property type="nucleotide sequence ID" value="NZ_BMHF01000013.1"/>
</dbReference>
<dbReference type="EMBL" id="BMHF01000013">
    <property type="protein sequence ID" value="GGA45371.1"/>
    <property type="molecule type" value="Genomic_DNA"/>
</dbReference>
<evidence type="ECO:0000313" key="3">
    <source>
        <dbReference type="Proteomes" id="UP000609323"/>
    </source>
</evidence>
<dbReference type="Gene3D" id="3.90.79.10">
    <property type="entry name" value="Nucleoside Triphosphate Pyrophosphohydrolase"/>
    <property type="match status" value="1"/>
</dbReference>
<organism evidence="2 3">
    <name type="scientific">Paenibacillus physcomitrellae</name>
    <dbReference type="NCBI Taxonomy" id="1619311"/>
    <lineage>
        <taxon>Bacteria</taxon>
        <taxon>Bacillati</taxon>
        <taxon>Bacillota</taxon>
        <taxon>Bacilli</taxon>
        <taxon>Bacillales</taxon>
        <taxon>Paenibacillaceae</taxon>
        <taxon>Paenibacillus</taxon>
    </lineage>
</organism>
<evidence type="ECO:0000259" key="1">
    <source>
        <dbReference type="Pfam" id="PF00293"/>
    </source>
</evidence>
<evidence type="ECO:0000313" key="2">
    <source>
        <dbReference type="EMBL" id="GGA45371.1"/>
    </source>
</evidence>
<reference evidence="3" key="1">
    <citation type="journal article" date="2019" name="Int. J. Syst. Evol. Microbiol.">
        <title>The Global Catalogue of Microorganisms (GCM) 10K type strain sequencing project: providing services to taxonomists for standard genome sequencing and annotation.</title>
        <authorList>
            <consortium name="The Broad Institute Genomics Platform"/>
            <consortium name="The Broad Institute Genome Sequencing Center for Infectious Disease"/>
            <person name="Wu L."/>
            <person name="Ma J."/>
        </authorList>
    </citation>
    <scope>NUCLEOTIDE SEQUENCE [LARGE SCALE GENOMIC DNA]</scope>
    <source>
        <strain evidence="3">CGMCC 1.15044</strain>
    </source>
</reference>
<dbReference type="InterPro" id="IPR015797">
    <property type="entry name" value="NUDIX_hydrolase-like_dom_sf"/>
</dbReference>
<dbReference type="SUPFAM" id="SSF55811">
    <property type="entry name" value="Nudix"/>
    <property type="match status" value="1"/>
</dbReference>
<keyword evidence="3" id="KW-1185">Reference proteome</keyword>
<comment type="caution">
    <text evidence="2">The sequence shown here is derived from an EMBL/GenBank/DDBJ whole genome shotgun (WGS) entry which is preliminary data.</text>
</comment>
<protein>
    <recommendedName>
        <fullName evidence="1">Nudix hydrolase domain-containing protein</fullName>
    </recommendedName>
</protein>
<feature type="domain" description="Nudix hydrolase" evidence="1">
    <location>
        <begin position="8"/>
        <end position="44"/>
    </location>
</feature>
<gene>
    <name evidence="2" type="ORF">GCM10010917_33340</name>
</gene>
<dbReference type="InterPro" id="IPR000086">
    <property type="entry name" value="NUDIX_hydrolase_dom"/>
</dbReference>